<comment type="caution">
    <text evidence="1">The sequence shown here is derived from an EMBL/GenBank/DDBJ whole genome shotgun (WGS) entry which is preliminary data.</text>
</comment>
<dbReference type="EMBL" id="CAJVQA010009874">
    <property type="protein sequence ID" value="CAG8690769.1"/>
    <property type="molecule type" value="Genomic_DNA"/>
</dbReference>
<organism evidence="1 2">
    <name type="scientific">Cetraspora pellucida</name>
    <dbReference type="NCBI Taxonomy" id="1433469"/>
    <lineage>
        <taxon>Eukaryota</taxon>
        <taxon>Fungi</taxon>
        <taxon>Fungi incertae sedis</taxon>
        <taxon>Mucoromycota</taxon>
        <taxon>Glomeromycotina</taxon>
        <taxon>Glomeromycetes</taxon>
        <taxon>Diversisporales</taxon>
        <taxon>Gigasporaceae</taxon>
        <taxon>Cetraspora</taxon>
    </lineage>
</organism>
<evidence type="ECO:0000313" key="1">
    <source>
        <dbReference type="EMBL" id="CAG8690769.1"/>
    </source>
</evidence>
<evidence type="ECO:0000313" key="2">
    <source>
        <dbReference type="Proteomes" id="UP000789759"/>
    </source>
</evidence>
<accession>A0A9N9EUE7</accession>
<proteinExistence type="predicted"/>
<dbReference type="Proteomes" id="UP000789759">
    <property type="component" value="Unassembled WGS sequence"/>
</dbReference>
<dbReference type="AlphaFoldDB" id="A0A9N9EUE7"/>
<feature type="non-terminal residue" evidence="1">
    <location>
        <position position="1"/>
    </location>
</feature>
<reference evidence="1" key="1">
    <citation type="submission" date="2021-06" db="EMBL/GenBank/DDBJ databases">
        <authorList>
            <person name="Kallberg Y."/>
            <person name="Tangrot J."/>
            <person name="Rosling A."/>
        </authorList>
    </citation>
    <scope>NUCLEOTIDE SEQUENCE</scope>
    <source>
        <strain evidence="1">FL966</strain>
    </source>
</reference>
<sequence>MEFNLVLNEDTTSSANAPLLIMKRTSLIVLMLRLIDSFKKQKLEMRGTNKDGQETQYGECHIMNDGNIQRAQRIKMWVDQLRTLFIIFLQIMESR</sequence>
<gene>
    <name evidence="1" type="ORF">CPELLU_LOCUS11282</name>
</gene>
<keyword evidence="2" id="KW-1185">Reference proteome</keyword>
<protein>
    <submittedName>
        <fullName evidence="1">14353_t:CDS:1</fullName>
    </submittedName>
</protein>
<name>A0A9N9EUE7_9GLOM</name>